<proteinExistence type="predicted"/>
<dbReference type="AlphaFoldDB" id="A0A419D9L1"/>
<protein>
    <recommendedName>
        <fullName evidence="3">Phage P1-related protein</fullName>
    </recommendedName>
</protein>
<dbReference type="EMBL" id="QZJW01000059">
    <property type="protein sequence ID" value="RJO59889.1"/>
    <property type="molecule type" value="Genomic_DNA"/>
</dbReference>
<name>A0A419D9L1_9BACT</name>
<organism evidence="1 2">
    <name type="scientific">candidate division WS5 bacterium</name>
    <dbReference type="NCBI Taxonomy" id="2093353"/>
    <lineage>
        <taxon>Bacteria</taxon>
        <taxon>candidate division WS5</taxon>
    </lineage>
</organism>
<accession>A0A419D9L1</accession>
<comment type="caution">
    <text evidence="1">The sequence shown here is derived from an EMBL/GenBank/DDBJ whole genome shotgun (WGS) entry which is preliminary data.</text>
</comment>
<evidence type="ECO:0008006" key="3">
    <source>
        <dbReference type="Google" id="ProtNLM"/>
    </source>
</evidence>
<gene>
    <name evidence="1" type="ORF">C4544_07530</name>
</gene>
<reference evidence="1 2" key="1">
    <citation type="journal article" date="2017" name="ISME J.">
        <title>Energy and carbon metabolisms in a deep terrestrial subsurface fluid microbial community.</title>
        <authorList>
            <person name="Momper L."/>
            <person name="Jungbluth S.P."/>
            <person name="Lee M.D."/>
            <person name="Amend J.P."/>
        </authorList>
    </citation>
    <scope>NUCLEOTIDE SEQUENCE [LARGE SCALE GENOMIC DNA]</scope>
    <source>
        <strain evidence="1">SURF_29</strain>
    </source>
</reference>
<dbReference type="Proteomes" id="UP000285655">
    <property type="component" value="Unassembled WGS sequence"/>
</dbReference>
<sequence>MNCYSEWLPEIEPFEKYGGDWDKYLDALHTFFKNDFIDSKPCFRGRRLGLKKHPLEKGKEATFWHLISEGKVEKERTPDLRRCERIRWPRPVIENDIDPAVKVWENKRKTETRILLWLEQEEYLVVLADRKEYILPWTAYMVTKDHQKIKLEREYQQYKKANAAR</sequence>
<evidence type="ECO:0000313" key="2">
    <source>
        <dbReference type="Proteomes" id="UP000285655"/>
    </source>
</evidence>
<evidence type="ECO:0000313" key="1">
    <source>
        <dbReference type="EMBL" id="RJO59889.1"/>
    </source>
</evidence>